<dbReference type="Gene3D" id="2.60.40.10">
    <property type="entry name" value="Immunoglobulins"/>
    <property type="match status" value="1"/>
</dbReference>
<dbReference type="InterPro" id="IPR013783">
    <property type="entry name" value="Ig-like_fold"/>
</dbReference>
<feature type="domain" description="PKD" evidence="1">
    <location>
        <begin position="38"/>
        <end position="115"/>
    </location>
</feature>
<dbReference type="PROSITE" id="PS51257">
    <property type="entry name" value="PROKAR_LIPOPROTEIN"/>
    <property type="match status" value="1"/>
</dbReference>
<gene>
    <name evidence="2" type="ORF">GCM10023183_34100</name>
</gene>
<dbReference type="Proteomes" id="UP001501844">
    <property type="component" value="Unassembled WGS sequence"/>
</dbReference>
<dbReference type="CDD" id="cd00146">
    <property type="entry name" value="PKD"/>
    <property type="match status" value="1"/>
</dbReference>
<evidence type="ECO:0000313" key="3">
    <source>
        <dbReference type="Proteomes" id="UP001501844"/>
    </source>
</evidence>
<name>A0ABP8FZS9_9BACT</name>
<dbReference type="Gene3D" id="2.60.120.260">
    <property type="entry name" value="Galactose-binding domain-like"/>
    <property type="match status" value="1"/>
</dbReference>
<organism evidence="2 3">
    <name type="scientific">Nibribacter koreensis</name>
    <dbReference type="NCBI Taxonomy" id="1084519"/>
    <lineage>
        <taxon>Bacteria</taxon>
        <taxon>Pseudomonadati</taxon>
        <taxon>Bacteroidota</taxon>
        <taxon>Cytophagia</taxon>
        <taxon>Cytophagales</taxon>
        <taxon>Hymenobacteraceae</taxon>
        <taxon>Nibribacter</taxon>
    </lineage>
</organism>
<comment type="caution">
    <text evidence="2">The sequence shown here is derived from an EMBL/GenBank/DDBJ whole genome shotgun (WGS) entry which is preliminary data.</text>
</comment>
<dbReference type="InterPro" id="IPR035986">
    <property type="entry name" value="PKD_dom_sf"/>
</dbReference>
<evidence type="ECO:0000313" key="2">
    <source>
        <dbReference type="EMBL" id="GAA4314058.1"/>
    </source>
</evidence>
<evidence type="ECO:0000259" key="1">
    <source>
        <dbReference type="PROSITE" id="PS50093"/>
    </source>
</evidence>
<accession>A0ABP8FZS9</accession>
<dbReference type="InterPro" id="IPR000601">
    <property type="entry name" value="PKD_dom"/>
</dbReference>
<keyword evidence="3" id="KW-1185">Reference proteome</keyword>
<dbReference type="InterPro" id="IPR022409">
    <property type="entry name" value="PKD/Chitinase_dom"/>
</dbReference>
<sequence length="480" mass="53049">MYLKTENMKRYISYLATLLLMTFVWSGCEVDDPELAEAPTSEMVSFTVAPTATNANIINFESTSPGFKAVWDFGDGATGEGAKVSHAYPVKGNYTVKLTIYTAGGSATGSKTVTIANTNPTMLDREDYNFLTGGANQLEGKTWVIDKNSAGHLGIGPIGGTTPEWYTAAPNEKASEGYYDDEMTFVLGNTLSYTYKNNGTTFANGDNAPRIGGTAGAGDQTINYTPPTNLTWSISEEGDKKFLIISNGGFIGYYTGVSKYEILSLTENEMYLRSGSAAVAEHAWYQKLVRKGYEPPKPVKEYKEVDIADNFDTPGTFTWKFENIGFNENFDNPAQLPANSSDKVARYTRLAGQGNQFGNANIQFTHNLDLTKRHVFKVKVFLPSYNDYTTMGGAEDWSPVKTLQKQLSVKLQNSELGGNAWTTQAEVVQQVTQMDRWVELTFDFGAHATRKDFDKIVVQFGGEAHWNPGIFYLDDFRLMP</sequence>
<dbReference type="EMBL" id="BAABGX010000003">
    <property type="protein sequence ID" value="GAA4314058.1"/>
    <property type="molecule type" value="Genomic_DNA"/>
</dbReference>
<dbReference type="SMART" id="SM00089">
    <property type="entry name" value="PKD"/>
    <property type="match status" value="1"/>
</dbReference>
<dbReference type="Pfam" id="PF18911">
    <property type="entry name" value="PKD_4"/>
    <property type="match status" value="1"/>
</dbReference>
<dbReference type="SUPFAM" id="SSF49299">
    <property type="entry name" value="PKD domain"/>
    <property type="match status" value="1"/>
</dbReference>
<protein>
    <recommendedName>
        <fullName evidence="1">PKD domain-containing protein</fullName>
    </recommendedName>
</protein>
<proteinExistence type="predicted"/>
<dbReference type="PROSITE" id="PS50093">
    <property type="entry name" value="PKD"/>
    <property type="match status" value="1"/>
</dbReference>
<reference evidence="3" key="1">
    <citation type="journal article" date="2019" name="Int. J. Syst. Evol. Microbiol.">
        <title>The Global Catalogue of Microorganisms (GCM) 10K type strain sequencing project: providing services to taxonomists for standard genome sequencing and annotation.</title>
        <authorList>
            <consortium name="The Broad Institute Genomics Platform"/>
            <consortium name="The Broad Institute Genome Sequencing Center for Infectious Disease"/>
            <person name="Wu L."/>
            <person name="Ma J."/>
        </authorList>
    </citation>
    <scope>NUCLEOTIDE SEQUENCE [LARGE SCALE GENOMIC DNA]</scope>
    <source>
        <strain evidence="3">JCM 17917</strain>
    </source>
</reference>